<dbReference type="SUPFAM" id="SSF49854">
    <property type="entry name" value="Spermadhesin, CUB domain"/>
    <property type="match status" value="2"/>
</dbReference>
<dbReference type="SMART" id="SM00034">
    <property type="entry name" value="CLECT"/>
    <property type="match status" value="3"/>
</dbReference>
<dbReference type="CDD" id="cd15137">
    <property type="entry name" value="7tmA_Relaxin_R"/>
    <property type="match status" value="1"/>
</dbReference>
<dbReference type="GO" id="GO:0009755">
    <property type="term" value="P:hormone-mediated signaling pathway"/>
    <property type="evidence" value="ECO:0007669"/>
    <property type="project" value="TreeGrafter"/>
</dbReference>
<name>A0AAD9N8G3_9ANNE</name>
<feature type="domain" description="SMB" evidence="20">
    <location>
        <begin position="41"/>
        <end position="82"/>
    </location>
</feature>
<evidence type="ECO:0000256" key="12">
    <source>
        <dbReference type="ARBA" id="ARBA00023224"/>
    </source>
</evidence>
<evidence type="ECO:0000256" key="5">
    <source>
        <dbReference type="ARBA" id="ARBA00022692"/>
    </source>
</evidence>
<keyword evidence="9 15" id="KW-0472">Membrane</keyword>
<comment type="caution">
    <text evidence="13">Lacks conserved residue(s) required for the propagation of feature annotation.</text>
</comment>
<dbReference type="PROSITE" id="PS01180">
    <property type="entry name" value="CUB"/>
    <property type="match status" value="1"/>
</dbReference>
<dbReference type="EMBL" id="JAODUP010000179">
    <property type="protein sequence ID" value="KAK2157989.1"/>
    <property type="molecule type" value="Genomic_DNA"/>
</dbReference>
<dbReference type="PROSITE" id="PS51450">
    <property type="entry name" value="LRR"/>
    <property type="match status" value="1"/>
</dbReference>
<feature type="transmembrane region" description="Helical" evidence="15">
    <location>
        <begin position="1656"/>
        <end position="1681"/>
    </location>
</feature>
<dbReference type="Pfam" id="PF13855">
    <property type="entry name" value="LRR_8"/>
    <property type="match status" value="1"/>
</dbReference>
<feature type="transmembrane region" description="Helical" evidence="15">
    <location>
        <begin position="1517"/>
        <end position="1539"/>
    </location>
</feature>
<keyword evidence="5 15" id="KW-0812">Transmembrane</keyword>
<evidence type="ECO:0000256" key="2">
    <source>
        <dbReference type="ARBA" id="ARBA00022475"/>
    </source>
</evidence>
<evidence type="ECO:0000259" key="17">
    <source>
        <dbReference type="PROSITE" id="PS50026"/>
    </source>
</evidence>
<proteinExistence type="predicted"/>
<evidence type="ECO:0000259" key="20">
    <source>
        <dbReference type="PROSITE" id="PS50958"/>
    </source>
</evidence>
<feature type="disulfide bond" evidence="14">
    <location>
        <begin position="1228"/>
        <end position="1243"/>
    </location>
</feature>
<dbReference type="PROSITE" id="PS50041">
    <property type="entry name" value="C_TYPE_LECTIN_2"/>
    <property type="match status" value="2"/>
</dbReference>
<dbReference type="PROSITE" id="PS00524">
    <property type="entry name" value="SMB_1"/>
    <property type="match status" value="1"/>
</dbReference>
<dbReference type="InterPro" id="IPR032675">
    <property type="entry name" value="LRR_dom_sf"/>
</dbReference>
<dbReference type="PRINTS" id="PR00261">
    <property type="entry name" value="LDLRECEPTOR"/>
</dbReference>
<sequence>MTLKDERTSKEHIMPSSILKPRYGTVIKQTTTTGSTVTPWSDDSCRMRCTENYFPGRTCYCNNLCDQYENCCFDYYQICRPNLIWTNDWLELGEHQYKYFSAALSTAESSRLSCRDHGGMLVSIDSEEEGQFVSLKVLKKRTLSVFIGGNDSEVPSRSSEIYGKLTGVPREDHYPPSGVQYMCLQPSLIPWKSTEGGQWLWSDGTRMALPTDRWHMWYDGQPDNADGSRGCSVLSNYMFWSRPKIMLNAYVWRSFGCDINPNIIQGYLCERTLLCEPNPCQNNGSCYYVRGDPEYECQCESGFVGNNCEYKLRDDSLWTDCGNTSLVAQPGIAYLMSPLYPRSYPAKTRCQWHISTTTEAKTIQFGFNSLDIELAKDCIFDSLTVYDGDPEKTGSVIVGPLCGDMENNEYLSPSYASSGTEVVIVFNSDSSRQKLGFQLWFVEEVCKQGLGDSGCGTRELFTADCGSFELKMAPHLVDIPCVINILVDKGQLINITFKEFKMIESDYSPVLSGCYRPYYSNRTDDRLASLENHIVTSLIPLVLMVSEQAVGNRDPGYDQGLYCKWRIRGEAGKPLIVTFLDADIPPLSDGCDYDGIVIKDGHQFIDTAFSKRKDGVLRMLIKNTVKEVPHDSNKLRQFEVAILTLCGSTDLFVPSKRLKLPPYQKLGIELDTRNKGLPYKWEFKLSYSREKMSVPELTLDINVLRTTPILEDRVTNTFLGYIAIIKRSTTGKKLGKRALRHCEEEENATLISIHDEDEAYFLKYMLANDWYWDKAAAFHSTTRLIFIGLHNKYGSYQWTDGSQLGFADWYIPPKVWEQPTLLYDAIGTDFLELKNPQPVADVGSLCTAMLVKSPFASLSWTKVPCDFPIFRSGLICEKPATEVDEDKQMTTDTEESKSELVPTSTTAVCQDGWFMIANSCLQMLSNYQAISNPATTTPWSYHTASYLCQKAGGVIATVDEYLLMTLTNYFYLWRHDLRTGHIWINGSQTGLNMIKLQMILIGQQPDDKQPIKLTHACSEATFRCNNGRCISISLYCDFRMDCEDGSDEEFCGLCLLFTEFTCKSGQCIPKEQTCDFTLDCIDASDEDNVICEELCKGLQCFSGMCVNQLLKNDLISDCPGLMAEDETERSTMTFFDIYLGGRHYDNESVYLGCDDLMTYVQCREGKQRCYDRSKICIYDTIRVDDNRKLDVLDTCRDGAHLRNLCANIECRGMFHCPGSYCLSYRKVCDGIIDCPDGSDETNCQNYTCPGLFRCKGESFCISHRDVCDGKVDCPKYGDDEKYCFSDHILGTSSLCTMGCNCTGNIIDCTNTDQTGTLVLSPAASRTKALLLAHNRFRIVSHSLLHTHSLGRLVLRYNKLTYLPPGLFGNLHNLFDLDLSHNYLTELKPGLFVGLMSLKRLNLDNNGLFGLHRETLKPLAQLDHLVLTRNTLSDVNRDVFADLPSLRELNSDAYKFCCIVPQADTCTPAADEFSSCRDLMANSTLQLSIWILGAAAFFGNLFVVVWRIRQQTGLISSFFIINLGVSDFLMGVYLLIIAGVDTYYRGDYIVYAERWRSSVLCRVAGVTAMLSSETSVFMLTAITVDRFVKIVFPLKMGNIRMKHARLTALIGWCGCLALSVLPALGIPYFGDSFFGRTGVCLPFQVTNEKLPGWEYSVFIFLVLNLTSFILIFISYACIFYTVRESIETMKEHSTSTVDEHALAMKLAVVVVTDFICWVPIILIGFAALGGARIPPQVSAWIAVFILPLNSAMNPLLYTISNLNYRNRKP</sequence>
<evidence type="ECO:0000256" key="10">
    <source>
        <dbReference type="ARBA" id="ARBA00023157"/>
    </source>
</evidence>
<dbReference type="InterPro" id="IPR017452">
    <property type="entry name" value="GPCR_Rhodpsn_7TM"/>
</dbReference>
<dbReference type="Gene3D" id="3.10.100.10">
    <property type="entry name" value="Mannose-Binding Protein A, subunit A"/>
    <property type="match status" value="2"/>
</dbReference>
<dbReference type="Gene3D" id="2.60.120.290">
    <property type="entry name" value="Spermadhesin, CUB domain"/>
    <property type="match status" value="1"/>
</dbReference>
<keyword evidence="8" id="KW-0297">G-protein coupled receptor</keyword>
<feature type="domain" description="CUB" evidence="16">
    <location>
        <begin position="321"/>
        <end position="444"/>
    </location>
</feature>
<dbReference type="PROSITE" id="PS50068">
    <property type="entry name" value="LDLRA_2"/>
    <property type="match status" value="4"/>
</dbReference>
<dbReference type="Gene3D" id="4.10.400.10">
    <property type="entry name" value="Low-density Lipoprotein Receptor"/>
    <property type="match status" value="4"/>
</dbReference>
<feature type="domain" description="C-type lectin" evidence="18">
    <location>
        <begin position="738"/>
        <end position="866"/>
    </location>
</feature>
<keyword evidence="12" id="KW-0807">Transducer</keyword>
<gene>
    <name evidence="21" type="ORF">LSH36_179g02007</name>
</gene>
<feature type="disulfide bond" evidence="13">
    <location>
        <begin position="280"/>
        <end position="297"/>
    </location>
</feature>
<dbReference type="InterPro" id="IPR036055">
    <property type="entry name" value="LDL_receptor-like_sf"/>
</dbReference>
<dbReference type="InterPro" id="IPR001304">
    <property type="entry name" value="C-type_lectin-like"/>
</dbReference>
<dbReference type="PANTHER" id="PTHR24372">
    <property type="entry name" value="GLYCOPROTEIN HORMONE RECEPTOR"/>
    <property type="match status" value="1"/>
</dbReference>
<dbReference type="SMART" id="SM00181">
    <property type="entry name" value="EGF"/>
    <property type="match status" value="1"/>
</dbReference>
<dbReference type="SMART" id="SM00192">
    <property type="entry name" value="LDLa"/>
    <property type="match status" value="5"/>
</dbReference>
<keyword evidence="2" id="KW-1003">Cell membrane</keyword>
<dbReference type="CDD" id="cd00041">
    <property type="entry name" value="CUB"/>
    <property type="match status" value="1"/>
</dbReference>
<evidence type="ECO:0000256" key="15">
    <source>
        <dbReference type="SAM" id="Phobius"/>
    </source>
</evidence>
<keyword evidence="22" id="KW-1185">Reference proteome</keyword>
<evidence type="ECO:0000256" key="9">
    <source>
        <dbReference type="ARBA" id="ARBA00023136"/>
    </source>
</evidence>
<dbReference type="Pfam" id="PF00057">
    <property type="entry name" value="Ldl_recept_a"/>
    <property type="match status" value="3"/>
</dbReference>
<evidence type="ECO:0000256" key="6">
    <source>
        <dbReference type="ARBA" id="ARBA00022737"/>
    </source>
</evidence>
<dbReference type="InterPro" id="IPR001611">
    <property type="entry name" value="Leu-rich_rpt"/>
</dbReference>
<keyword evidence="10 13" id="KW-1015">Disulfide bond</keyword>
<evidence type="ECO:0000259" key="16">
    <source>
        <dbReference type="PROSITE" id="PS01180"/>
    </source>
</evidence>
<dbReference type="PROSITE" id="PS01186">
    <property type="entry name" value="EGF_2"/>
    <property type="match status" value="1"/>
</dbReference>
<evidence type="ECO:0000313" key="21">
    <source>
        <dbReference type="EMBL" id="KAK2157989.1"/>
    </source>
</evidence>
<dbReference type="Gene3D" id="1.20.1070.10">
    <property type="entry name" value="Rhodopsin 7-helix transmembrane proteins"/>
    <property type="match status" value="1"/>
</dbReference>
<evidence type="ECO:0000259" key="19">
    <source>
        <dbReference type="PROSITE" id="PS50262"/>
    </source>
</evidence>
<dbReference type="InterPro" id="IPR002172">
    <property type="entry name" value="LDrepeatLR_classA_rpt"/>
</dbReference>
<feature type="disulfide bond" evidence="14">
    <location>
        <begin position="1036"/>
        <end position="1051"/>
    </location>
</feature>
<dbReference type="GO" id="GO:0007189">
    <property type="term" value="P:adenylate cyclase-activating G protein-coupled receptor signaling pathway"/>
    <property type="evidence" value="ECO:0007669"/>
    <property type="project" value="TreeGrafter"/>
</dbReference>
<evidence type="ECO:0000256" key="1">
    <source>
        <dbReference type="ARBA" id="ARBA00004651"/>
    </source>
</evidence>
<dbReference type="SUPFAM" id="SSF52058">
    <property type="entry name" value="L domain-like"/>
    <property type="match status" value="1"/>
</dbReference>
<accession>A0AAD9N8G3</accession>
<dbReference type="PROSITE" id="PS01209">
    <property type="entry name" value="LDLRA_1"/>
    <property type="match status" value="2"/>
</dbReference>
<evidence type="ECO:0000256" key="7">
    <source>
        <dbReference type="ARBA" id="ARBA00022989"/>
    </source>
</evidence>
<feature type="disulfide bond" evidence="14">
    <location>
        <begin position="1248"/>
        <end position="1260"/>
    </location>
</feature>
<dbReference type="SUPFAM" id="SSF90188">
    <property type="entry name" value="Somatomedin B domain"/>
    <property type="match status" value="1"/>
</dbReference>
<evidence type="ECO:0000313" key="22">
    <source>
        <dbReference type="Proteomes" id="UP001208570"/>
    </source>
</evidence>
<keyword evidence="7 15" id="KW-1133">Transmembrane helix</keyword>
<feature type="transmembrane region" description="Helical" evidence="15">
    <location>
        <begin position="1701"/>
        <end position="1726"/>
    </location>
</feature>
<keyword evidence="4" id="KW-0433">Leucine-rich repeat</keyword>
<evidence type="ECO:0000259" key="18">
    <source>
        <dbReference type="PROSITE" id="PS50041"/>
    </source>
</evidence>
<feature type="disulfide bond" evidence="13">
    <location>
        <begin position="299"/>
        <end position="308"/>
    </location>
</feature>
<dbReference type="InterPro" id="IPR000276">
    <property type="entry name" value="GPCR_Rhodpsn"/>
</dbReference>
<dbReference type="Pfam" id="PF00008">
    <property type="entry name" value="EGF"/>
    <property type="match status" value="1"/>
</dbReference>
<dbReference type="InterPro" id="IPR000742">
    <property type="entry name" value="EGF"/>
</dbReference>
<dbReference type="SUPFAM" id="SSF81321">
    <property type="entry name" value="Family A G protein-coupled receptor-like"/>
    <property type="match status" value="1"/>
</dbReference>
<dbReference type="InterPro" id="IPR023415">
    <property type="entry name" value="LDLR_class-A_CS"/>
</dbReference>
<feature type="disulfide bond" evidence="14">
    <location>
        <begin position="1024"/>
        <end position="1042"/>
    </location>
</feature>
<dbReference type="InterPro" id="IPR016187">
    <property type="entry name" value="CTDL_fold"/>
</dbReference>
<evidence type="ECO:0000256" key="3">
    <source>
        <dbReference type="ARBA" id="ARBA00022536"/>
    </source>
</evidence>
<feature type="domain" description="EGF-like" evidence="17">
    <location>
        <begin position="271"/>
        <end position="309"/>
    </location>
</feature>
<dbReference type="PROSITE" id="PS50958">
    <property type="entry name" value="SMB_2"/>
    <property type="match status" value="1"/>
</dbReference>
<dbReference type="SUPFAM" id="SSF56436">
    <property type="entry name" value="C-type lectin-like"/>
    <property type="match status" value="2"/>
</dbReference>
<feature type="transmembrane region" description="Helical" evidence="15">
    <location>
        <begin position="1486"/>
        <end position="1505"/>
    </location>
</feature>
<evidence type="ECO:0008006" key="23">
    <source>
        <dbReference type="Google" id="ProtNLM"/>
    </source>
</evidence>
<protein>
    <recommendedName>
        <fullName evidence="23">G-protein coupled receptor GRL101</fullName>
    </recommendedName>
</protein>
<dbReference type="Gene3D" id="3.80.10.10">
    <property type="entry name" value="Ribonuclease Inhibitor"/>
    <property type="match status" value="1"/>
</dbReference>
<feature type="disulfide bond" evidence="14">
    <location>
        <begin position="1216"/>
        <end position="1234"/>
    </location>
</feature>
<dbReference type="Gene3D" id="4.10.410.20">
    <property type="match status" value="1"/>
</dbReference>
<dbReference type="Gene3D" id="2.10.25.10">
    <property type="entry name" value="Laminin"/>
    <property type="match status" value="1"/>
</dbReference>
<dbReference type="SUPFAM" id="SSF57196">
    <property type="entry name" value="EGF/Laminin"/>
    <property type="match status" value="1"/>
</dbReference>
<dbReference type="Pfam" id="PF00431">
    <property type="entry name" value="CUB"/>
    <property type="match status" value="1"/>
</dbReference>
<dbReference type="InterPro" id="IPR003591">
    <property type="entry name" value="Leu-rich_rpt_typical-subtyp"/>
</dbReference>
<comment type="caution">
    <text evidence="21">The sequence shown here is derived from an EMBL/GenBank/DDBJ whole genome shotgun (WGS) entry which is preliminary data.</text>
</comment>
<dbReference type="Proteomes" id="UP001208570">
    <property type="component" value="Unassembled WGS sequence"/>
</dbReference>
<evidence type="ECO:0000256" key="8">
    <source>
        <dbReference type="ARBA" id="ARBA00023040"/>
    </source>
</evidence>
<dbReference type="CDD" id="cd00037">
    <property type="entry name" value="CLECT"/>
    <property type="match status" value="1"/>
</dbReference>
<dbReference type="SUPFAM" id="SSF57424">
    <property type="entry name" value="LDL receptor-like module"/>
    <property type="match status" value="3"/>
</dbReference>
<keyword evidence="6" id="KW-0677">Repeat</keyword>
<dbReference type="InterPro" id="IPR001212">
    <property type="entry name" value="Somatomedin_B_dom"/>
</dbReference>
<dbReference type="Pfam" id="PF01033">
    <property type="entry name" value="Somatomedin_B"/>
    <property type="match status" value="1"/>
</dbReference>
<dbReference type="SMART" id="SM00201">
    <property type="entry name" value="SO"/>
    <property type="match status" value="1"/>
</dbReference>
<feature type="disulfide bond" evidence="14">
    <location>
        <begin position="1062"/>
        <end position="1080"/>
    </location>
</feature>
<feature type="transmembrane region" description="Helical" evidence="15">
    <location>
        <begin position="1575"/>
        <end position="1593"/>
    </location>
</feature>
<evidence type="ECO:0000256" key="13">
    <source>
        <dbReference type="PROSITE-ProRule" id="PRU00076"/>
    </source>
</evidence>
<feature type="disulfide bond" evidence="14">
    <location>
        <begin position="1017"/>
        <end position="1029"/>
    </location>
</feature>
<dbReference type="SMART" id="SM00369">
    <property type="entry name" value="LRR_TYP"/>
    <property type="match status" value="4"/>
</dbReference>
<dbReference type="SMART" id="SM00042">
    <property type="entry name" value="CUB"/>
    <property type="match status" value="1"/>
</dbReference>
<dbReference type="PROSITE" id="PS00022">
    <property type="entry name" value="EGF_1"/>
    <property type="match status" value="1"/>
</dbReference>
<feature type="transmembrane region" description="Helical" evidence="15">
    <location>
        <begin position="1738"/>
        <end position="1758"/>
    </location>
</feature>
<dbReference type="GO" id="GO:0008528">
    <property type="term" value="F:G protein-coupled peptide receptor activity"/>
    <property type="evidence" value="ECO:0007669"/>
    <property type="project" value="TreeGrafter"/>
</dbReference>
<dbReference type="InterPro" id="IPR000859">
    <property type="entry name" value="CUB_dom"/>
</dbReference>
<feature type="domain" description="C-type lectin" evidence="18">
    <location>
        <begin position="92"/>
        <end position="241"/>
    </location>
</feature>
<dbReference type="CDD" id="cd00054">
    <property type="entry name" value="EGF_CA"/>
    <property type="match status" value="1"/>
</dbReference>
<keyword evidence="3 13" id="KW-0245">EGF-like domain</keyword>
<feature type="domain" description="G-protein coupled receptors family 1 profile" evidence="19">
    <location>
        <begin position="1498"/>
        <end position="1756"/>
    </location>
</feature>
<dbReference type="PANTHER" id="PTHR24372:SF77">
    <property type="entry name" value="G-PROTEIN COUPLED RECEPTORS FAMILY 1 PROFILE DOMAIN-CONTAINING PROTEIN"/>
    <property type="match status" value="1"/>
</dbReference>
<dbReference type="PROSITE" id="PS50262">
    <property type="entry name" value="G_PROTEIN_RECEP_F1_2"/>
    <property type="match status" value="1"/>
</dbReference>
<evidence type="ECO:0000256" key="11">
    <source>
        <dbReference type="ARBA" id="ARBA00023170"/>
    </source>
</evidence>
<dbReference type="PROSITE" id="PS00237">
    <property type="entry name" value="G_PROTEIN_RECEP_F1_1"/>
    <property type="match status" value="1"/>
</dbReference>
<dbReference type="FunFam" id="2.10.25.10:FF:000118">
    <property type="entry name" value="protein delta homolog 2"/>
    <property type="match status" value="1"/>
</dbReference>
<dbReference type="InterPro" id="IPR016186">
    <property type="entry name" value="C-type_lectin-like/link_sf"/>
</dbReference>
<feature type="transmembrane region" description="Helical" evidence="15">
    <location>
        <begin position="1605"/>
        <end position="1628"/>
    </location>
</feature>
<comment type="subcellular location">
    <subcellularLocation>
        <location evidence="1">Cell membrane</location>
        <topology evidence="1">Multi-pass membrane protein</topology>
    </subcellularLocation>
</comment>
<keyword evidence="11" id="KW-0675">Receptor</keyword>
<evidence type="ECO:0000256" key="14">
    <source>
        <dbReference type="PROSITE-ProRule" id="PRU00124"/>
    </source>
</evidence>
<reference evidence="21" key="1">
    <citation type="journal article" date="2023" name="Mol. Biol. Evol.">
        <title>Third-Generation Sequencing Reveals the Adaptive Role of the Epigenome in Three Deep-Sea Polychaetes.</title>
        <authorList>
            <person name="Perez M."/>
            <person name="Aroh O."/>
            <person name="Sun Y."/>
            <person name="Lan Y."/>
            <person name="Juniper S.K."/>
            <person name="Young C.R."/>
            <person name="Angers B."/>
            <person name="Qian P.Y."/>
        </authorList>
    </citation>
    <scope>NUCLEOTIDE SEQUENCE</scope>
    <source>
        <strain evidence="21">P08H-3</strain>
    </source>
</reference>
<evidence type="ECO:0000256" key="4">
    <source>
        <dbReference type="ARBA" id="ARBA00022614"/>
    </source>
</evidence>
<dbReference type="Pfam" id="PF00001">
    <property type="entry name" value="7tm_1"/>
    <property type="match status" value="1"/>
</dbReference>
<dbReference type="CDD" id="cd00112">
    <property type="entry name" value="LDLa"/>
    <property type="match status" value="4"/>
</dbReference>
<dbReference type="InterPro" id="IPR035914">
    <property type="entry name" value="Sperma_CUB_dom_sf"/>
</dbReference>
<dbReference type="InterPro" id="IPR036024">
    <property type="entry name" value="Somatomedin_B-like_dom_sf"/>
</dbReference>
<dbReference type="GO" id="GO:0005886">
    <property type="term" value="C:plasma membrane"/>
    <property type="evidence" value="ECO:0007669"/>
    <property type="project" value="UniProtKB-SubCell"/>
</dbReference>
<dbReference type="PROSITE" id="PS50026">
    <property type="entry name" value="EGF_3"/>
    <property type="match status" value="1"/>
</dbReference>
<organism evidence="21 22">
    <name type="scientific">Paralvinella palmiformis</name>
    <dbReference type="NCBI Taxonomy" id="53620"/>
    <lineage>
        <taxon>Eukaryota</taxon>
        <taxon>Metazoa</taxon>
        <taxon>Spiralia</taxon>
        <taxon>Lophotrochozoa</taxon>
        <taxon>Annelida</taxon>
        <taxon>Polychaeta</taxon>
        <taxon>Sedentaria</taxon>
        <taxon>Canalipalpata</taxon>
        <taxon>Terebellida</taxon>
        <taxon>Terebelliformia</taxon>
        <taxon>Alvinellidae</taxon>
        <taxon>Paralvinella</taxon>
    </lineage>
</organism>